<evidence type="ECO:0000256" key="3">
    <source>
        <dbReference type="SAM" id="SignalP"/>
    </source>
</evidence>
<keyword evidence="2" id="KW-0472">Membrane</keyword>
<feature type="domain" description="Bacterial surface antigen (D15)" evidence="4">
    <location>
        <begin position="118"/>
        <end position="347"/>
    </location>
</feature>
<comment type="subcellular location">
    <subcellularLocation>
        <location evidence="1">Membrane</location>
    </subcellularLocation>
</comment>
<proteinExistence type="predicted"/>
<dbReference type="EMBL" id="JAHWXQ010000001">
    <property type="protein sequence ID" value="MBW3363608.1"/>
    <property type="molecule type" value="Genomic_DNA"/>
</dbReference>
<evidence type="ECO:0000259" key="4">
    <source>
        <dbReference type="Pfam" id="PF01103"/>
    </source>
</evidence>
<dbReference type="Gene3D" id="2.40.160.50">
    <property type="entry name" value="membrane protein fhac: a member of the omp85/tpsb transporter family"/>
    <property type="match status" value="1"/>
</dbReference>
<keyword evidence="3" id="KW-0732">Signal</keyword>
<protein>
    <submittedName>
        <fullName evidence="5">BamA/TamA family outer membrane protein</fullName>
    </submittedName>
</protein>
<evidence type="ECO:0000313" key="5">
    <source>
        <dbReference type="EMBL" id="MBW3363608.1"/>
    </source>
</evidence>
<evidence type="ECO:0000256" key="1">
    <source>
        <dbReference type="ARBA" id="ARBA00004370"/>
    </source>
</evidence>
<keyword evidence="6" id="KW-1185">Reference proteome</keyword>
<organism evidence="5 6">
    <name type="scientific">Pontibacter populi</name>
    <dbReference type="NCBI Taxonomy" id="890055"/>
    <lineage>
        <taxon>Bacteria</taxon>
        <taxon>Pseudomonadati</taxon>
        <taxon>Bacteroidota</taxon>
        <taxon>Cytophagia</taxon>
        <taxon>Cytophagales</taxon>
        <taxon>Hymenobacteraceae</taxon>
        <taxon>Pontibacter</taxon>
    </lineage>
</organism>
<feature type="chain" id="PRO_5045407052" evidence="3">
    <location>
        <begin position="26"/>
        <end position="376"/>
    </location>
</feature>
<accession>A0ABS6X6J6</accession>
<name>A0ABS6X6J6_9BACT</name>
<comment type="caution">
    <text evidence="5">The sequence shown here is derived from an EMBL/GenBank/DDBJ whole genome shotgun (WGS) entry which is preliminary data.</text>
</comment>
<evidence type="ECO:0000256" key="2">
    <source>
        <dbReference type="ARBA" id="ARBA00023136"/>
    </source>
</evidence>
<dbReference type="InterPro" id="IPR051544">
    <property type="entry name" value="TPS_OM_transporter"/>
</dbReference>
<gene>
    <name evidence="5" type="ORF">KYK27_01040</name>
</gene>
<sequence>MRFRNTLLPALLLFLCSALWTSTIAQTPDSVAVSKVKTRGLIPIPVLYYTPDTRLGFGAALIGFMKLQSKTDSSYTRLSTARLIADYTLNKQMDQWLEWNIFTRDERYLLRGELRHRVYTDRFYGTGNNSSLDNEEKYEYDLIGTKLAGLKNLGNRIFLGPDLQLTKYYHLKTNPIAEDRPSQLEEQMISGYQGGLNNGLGLMFLVDSRDNVSYAGSGILLEVSGYRFGSWLGGDFDYSNYNVNFSKYFTLKPGHILASNTVLTVNTDEVPFMRMATIGGDRLLRGYARSRYLARNVVATQAEYRFPVWRRFSMVAFTGVGDVFDKTADLEVNKLKYTVGTGLRFALNPEEKINIRVDAGYGREGINFFVVLGEAF</sequence>
<dbReference type="InterPro" id="IPR000184">
    <property type="entry name" value="Bac_surfAg_D15"/>
</dbReference>
<reference evidence="5 6" key="1">
    <citation type="submission" date="2021-07" db="EMBL/GenBank/DDBJ databases">
        <authorList>
            <person name="Kim M.K."/>
        </authorList>
    </citation>
    <scope>NUCLEOTIDE SEQUENCE [LARGE SCALE GENOMIC DNA]</scope>
    <source>
        <strain evidence="5 6">HLY7-15</strain>
    </source>
</reference>
<dbReference type="PANTHER" id="PTHR34597:SF3">
    <property type="entry name" value="OUTER MEMBRANE TRANSPORTER CDIB"/>
    <property type="match status" value="1"/>
</dbReference>
<dbReference type="RefSeq" id="WP_199108214.1">
    <property type="nucleotide sequence ID" value="NZ_JAHWXQ010000001.1"/>
</dbReference>
<dbReference type="Proteomes" id="UP000774935">
    <property type="component" value="Unassembled WGS sequence"/>
</dbReference>
<evidence type="ECO:0000313" key="6">
    <source>
        <dbReference type="Proteomes" id="UP000774935"/>
    </source>
</evidence>
<dbReference type="Pfam" id="PF01103">
    <property type="entry name" value="Omp85"/>
    <property type="match status" value="1"/>
</dbReference>
<feature type="signal peptide" evidence="3">
    <location>
        <begin position="1"/>
        <end position="25"/>
    </location>
</feature>
<dbReference type="PANTHER" id="PTHR34597">
    <property type="entry name" value="SLR1661 PROTEIN"/>
    <property type="match status" value="1"/>
</dbReference>